<name>A0A849SBH3_UNCEI</name>
<dbReference type="InterPro" id="IPR003425">
    <property type="entry name" value="CCB3/YggT"/>
</dbReference>
<feature type="transmembrane region" description="Helical" evidence="1">
    <location>
        <begin position="71"/>
        <end position="91"/>
    </location>
</feature>
<dbReference type="Proteomes" id="UP000580839">
    <property type="component" value="Unassembled WGS sequence"/>
</dbReference>
<dbReference type="EMBL" id="JABFRW010000009">
    <property type="protein sequence ID" value="NOT32712.1"/>
    <property type="molecule type" value="Genomic_DNA"/>
</dbReference>
<evidence type="ECO:0000256" key="1">
    <source>
        <dbReference type="SAM" id="Phobius"/>
    </source>
</evidence>
<gene>
    <name evidence="2" type="ORF">HOP12_00935</name>
</gene>
<organism evidence="2 3">
    <name type="scientific">Eiseniibacteriota bacterium</name>
    <dbReference type="NCBI Taxonomy" id="2212470"/>
    <lineage>
        <taxon>Bacteria</taxon>
        <taxon>Candidatus Eiseniibacteriota</taxon>
    </lineage>
</organism>
<accession>A0A849SBH3</accession>
<dbReference type="Pfam" id="PF02325">
    <property type="entry name" value="CCB3_YggT"/>
    <property type="match status" value="1"/>
</dbReference>
<feature type="transmembrane region" description="Helical" evidence="1">
    <location>
        <begin position="7"/>
        <end position="32"/>
    </location>
</feature>
<keyword evidence="1" id="KW-0812">Transmembrane</keyword>
<protein>
    <submittedName>
        <fullName evidence="2">YggT family protein</fullName>
    </submittedName>
</protein>
<comment type="caution">
    <text evidence="2">The sequence shown here is derived from an EMBL/GenBank/DDBJ whole genome shotgun (WGS) entry which is preliminary data.</text>
</comment>
<sequence length="99" mass="10948">MFVIGNLLDAVAAVLNIVLNGLMVILVVNALLSWVRPDPDNPIVRFLDRVSDVVCAPIRRMFPTSLSGIDFAPFLAMLGILLIQQFLVRSLSDIAVRMR</sequence>
<dbReference type="AlphaFoldDB" id="A0A849SBH3"/>
<proteinExistence type="predicted"/>
<dbReference type="GO" id="GO:0016020">
    <property type="term" value="C:membrane"/>
    <property type="evidence" value="ECO:0007669"/>
    <property type="project" value="InterPro"/>
</dbReference>
<reference evidence="2 3" key="1">
    <citation type="submission" date="2020-04" db="EMBL/GenBank/DDBJ databases">
        <title>Metagenomic profiling of ammonia- and methane-oxidizing microorganisms in a Dutch drinking water treatment plant.</title>
        <authorList>
            <person name="Poghosyan L."/>
            <person name="Leucker S."/>
        </authorList>
    </citation>
    <scope>NUCLEOTIDE SEQUENCE [LARGE SCALE GENOMIC DNA]</scope>
    <source>
        <strain evidence="2">S-RSF-IL-03</strain>
    </source>
</reference>
<evidence type="ECO:0000313" key="2">
    <source>
        <dbReference type="EMBL" id="NOT32712.1"/>
    </source>
</evidence>
<keyword evidence="1" id="KW-0472">Membrane</keyword>
<evidence type="ECO:0000313" key="3">
    <source>
        <dbReference type="Proteomes" id="UP000580839"/>
    </source>
</evidence>
<keyword evidence="1" id="KW-1133">Transmembrane helix</keyword>